<proteinExistence type="predicted"/>
<dbReference type="KEGG" id="bcai:K788_00036335"/>
<gene>
    <name evidence="1" type="ORF">K788_00036335</name>
</gene>
<protein>
    <submittedName>
        <fullName evidence="1">Uncharacterized protein</fullName>
    </submittedName>
</protein>
<evidence type="ECO:0000313" key="1">
    <source>
        <dbReference type="EMBL" id="ALL63772.1"/>
    </source>
</evidence>
<dbReference type="EMBL" id="CP012746">
    <property type="protein sequence ID" value="ALL63772.1"/>
    <property type="molecule type" value="Genomic_DNA"/>
</dbReference>
<reference evidence="1 2" key="1">
    <citation type="journal article" date="2014" name="Genome Announc.">
        <title>Draft Genome Sequence of the Haloacid-Degrading Burkholderia caribensis Strain MBA4.</title>
        <authorList>
            <person name="Pan Y."/>
            <person name="Kong K.F."/>
            <person name="Tsang J.S."/>
        </authorList>
    </citation>
    <scope>NUCLEOTIDE SEQUENCE [LARGE SCALE GENOMIC DNA]</scope>
    <source>
        <strain evidence="1 2">MBA4</strain>
    </source>
</reference>
<organism evidence="1 2">
    <name type="scientific">Paraburkholderia caribensis MBA4</name>
    <dbReference type="NCBI Taxonomy" id="1323664"/>
    <lineage>
        <taxon>Bacteria</taxon>
        <taxon>Pseudomonadati</taxon>
        <taxon>Pseudomonadota</taxon>
        <taxon>Betaproteobacteria</taxon>
        <taxon>Burkholderiales</taxon>
        <taxon>Burkholderiaceae</taxon>
        <taxon>Paraburkholderia</taxon>
    </lineage>
</organism>
<dbReference type="AlphaFoldDB" id="A0A0P0R749"/>
<evidence type="ECO:0000313" key="2">
    <source>
        <dbReference type="Proteomes" id="UP000019146"/>
    </source>
</evidence>
<sequence>MLKNIRGKRLAFTTLLHQQQRNEIMKNLFRFVNRFF</sequence>
<dbReference type="Proteomes" id="UP000019146">
    <property type="component" value="Chromosome 1"/>
</dbReference>
<name>A0A0P0R749_9BURK</name>
<accession>A0A0P0R749</accession>